<evidence type="ECO:0000313" key="3">
    <source>
        <dbReference type="Proteomes" id="UP000178450"/>
    </source>
</evidence>
<feature type="coiled-coil region" evidence="1">
    <location>
        <begin position="57"/>
        <end position="84"/>
    </location>
</feature>
<comment type="caution">
    <text evidence="2">The sequence shown here is derived from an EMBL/GenBank/DDBJ whole genome shotgun (WGS) entry which is preliminary data.</text>
</comment>
<sequence>MATPKVLNYRNITVSGKIATGTSTLARNLVNVLGWQYVNVGALQREFDRMHGIHENKQGAASRTDKHEQQMEEMTKNKLTKENNLVYEAWLSGFIAKDIPGVLKVLTVCSNEAIRIDRVVNRDNISVEEAKNWIKQRENENITKWQKLYGPYDFWDPQYYDLVIDTYSSGPMATLGKVLDKLGYSGPFSKSGME</sequence>
<dbReference type="Pfam" id="PF13189">
    <property type="entry name" value="Cytidylate_kin2"/>
    <property type="match status" value="1"/>
</dbReference>
<evidence type="ECO:0008006" key="4">
    <source>
        <dbReference type="Google" id="ProtNLM"/>
    </source>
</evidence>
<dbReference type="InterPro" id="IPR027417">
    <property type="entry name" value="P-loop_NTPase"/>
</dbReference>
<dbReference type="AlphaFoldDB" id="A0A1F7KFB0"/>
<dbReference type="EMBL" id="MGBG01000006">
    <property type="protein sequence ID" value="OGK66537.1"/>
    <property type="molecule type" value="Genomic_DNA"/>
</dbReference>
<gene>
    <name evidence="2" type="ORF">A2209_00875</name>
</gene>
<dbReference type="Gene3D" id="3.40.50.300">
    <property type="entry name" value="P-loop containing nucleotide triphosphate hydrolases"/>
    <property type="match status" value="1"/>
</dbReference>
<organism evidence="2 3">
    <name type="scientific">Candidatus Roizmanbacteria bacterium RIFOXYA1_FULL_41_12</name>
    <dbReference type="NCBI Taxonomy" id="1802082"/>
    <lineage>
        <taxon>Bacteria</taxon>
        <taxon>Candidatus Roizmaniibacteriota</taxon>
    </lineage>
</organism>
<evidence type="ECO:0000313" key="2">
    <source>
        <dbReference type="EMBL" id="OGK66537.1"/>
    </source>
</evidence>
<evidence type="ECO:0000256" key="1">
    <source>
        <dbReference type="SAM" id="Coils"/>
    </source>
</evidence>
<dbReference type="Proteomes" id="UP000178450">
    <property type="component" value="Unassembled WGS sequence"/>
</dbReference>
<proteinExistence type="predicted"/>
<protein>
    <recommendedName>
        <fullName evidence="4">Cytidylate kinase</fullName>
    </recommendedName>
</protein>
<keyword evidence="1" id="KW-0175">Coiled coil</keyword>
<name>A0A1F7KFB0_9BACT</name>
<accession>A0A1F7KFB0</accession>
<reference evidence="2 3" key="1">
    <citation type="journal article" date="2016" name="Nat. Commun.">
        <title>Thousands of microbial genomes shed light on interconnected biogeochemical processes in an aquifer system.</title>
        <authorList>
            <person name="Anantharaman K."/>
            <person name="Brown C.T."/>
            <person name="Hug L.A."/>
            <person name="Sharon I."/>
            <person name="Castelle C.J."/>
            <person name="Probst A.J."/>
            <person name="Thomas B.C."/>
            <person name="Singh A."/>
            <person name="Wilkins M.J."/>
            <person name="Karaoz U."/>
            <person name="Brodie E.L."/>
            <person name="Williams K.H."/>
            <person name="Hubbard S.S."/>
            <person name="Banfield J.F."/>
        </authorList>
    </citation>
    <scope>NUCLEOTIDE SEQUENCE [LARGE SCALE GENOMIC DNA]</scope>
</reference>
<dbReference type="SUPFAM" id="SSF52540">
    <property type="entry name" value="P-loop containing nucleoside triphosphate hydrolases"/>
    <property type="match status" value="1"/>
</dbReference>